<dbReference type="OMA" id="SIDEAMC"/>
<evidence type="ECO:0000313" key="5">
    <source>
        <dbReference type="WormBase" id="SRAE_0000060200"/>
    </source>
</evidence>
<dbReference type="PANTHER" id="PTHR46599:SF3">
    <property type="entry name" value="PIGGYBAC TRANSPOSABLE ELEMENT-DERIVED PROTEIN 4"/>
    <property type="match status" value="1"/>
</dbReference>
<dbReference type="WBParaSite" id="SRAE_0000060200.1">
    <property type="protein sequence ID" value="SRAE_0000060200.1"/>
    <property type="gene ID" value="WBGene00256348"/>
</dbReference>
<dbReference type="AlphaFoldDB" id="A0A090MT34"/>
<dbReference type="GeneID" id="36373846"/>
<reference evidence="2" key="2">
    <citation type="submission" date="2014-09" db="EMBL/GenBank/DDBJ databases">
        <authorList>
            <person name="Aslett A.Martin."/>
        </authorList>
    </citation>
    <scope>NUCLEOTIDE SEQUENCE</scope>
    <source>
        <strain evidence="2">ED321 Heterogonic</strain>
    </source>
</reference>
<reference evidence="3" key="1">
    <citation type="submission" date="2014-09" db="EMBL/GenBank/DDBJ databases">
        <authorList>
            <person name="Martin A.A."/>
        </authorList>
    </citation>
    <scope>NUCLEOTIDE SEQUENCE</scope>
    <source>
        <strain evidence="3">ED321</strain>
    </source>
</reference>
<dbReference type="Proteomes" id="UP000035682">
    <property type="component" value="Unplaced"/>
</dbReference>
<proteinExistence type="predicted"/>
<gene>
    <name evidence="2 4 5" type="ORF">SRAE_0000060200</name>
</gene>
<dbReference type="EMBL" id="LN609409">
    <property type="protein sequence ID" value="CEF61478.1"/>
    <property type="molecule type" value="Genomic_DNA"/>
</dbReference>
<evidence type="ECO:0000313" key="2">
    <source>
        <dbReference type="EMBL" id="CEF61478.1"/>
    </source>
</evidence>
<name>A0A090MT34_STRRB</name>
<protein>
    <submittedName>
        <fullName evidence="2 4">PiggyBac transposable element-derived protein 4</fullName>
    </submittedName>
</protein>
<keyword evidence="3" id="KW-1185">Reference proteome</keyword>
<reference evidence="4" key="3">
    <citation type="submission" date="2020-12" db="UniProtKB">
        <authorList>
            <consortium name="WormBaseParasite"/>
        </authorList>
    </citation>
    <scope>IDENTIFICATION</scope>
</reference>
<dbReference type="Pfam" id="PF13843">
    <property type="entry name" value="DDE_Tnp_1_7"/>
    <property type="match status" value="1"/>
</dbReference>
<evidence type="ECO:0000313" key="3">
    <source>
        <dbReference type="Proteomes" id="UP000035682"/>
    </source>
</evidence>
<dbReference type="InterPro" id="IPR029526">
    <property type="entry name" value="PGBD"/>
</dbReference>
<organism evidence="2">
    <name type="scientific">Strongyloides ratti</name>
    <name type="common">Parasitic roundworm</name>
    <dbReference type="NCBI Taxonomy" id="34506"/>
    <lineage>
        <taxon>Eukaryota</taxon>
        <taxon>Metazoa</taxon>
        <taxon>Ecdysozoa</taxon>
        <taxon>Nematoda</taxon>
        <taxon>Chromadorea</taxon>
        <taxon>Rhabditida</taxon>
        <taxon>Tylenchina</taxon>
        <taxon>Panagrolaimomorpha</taxon>
        <taxon>Strongyloidoidea</taxon>
        <taxon>Strongyloididae</taxon>
        <taxon>Strongyloides</taxon>
    </lineage>
</organism>
<dbReference type="CTD" id="36373846"/>
<dbReference type="PANTHER" id="PTHR46599">
    <property type="entry name" value="PIGGYBAC TRANSPOSABLE ELEMENT-DERIVED PROTEIN 4"/>
    <property type="match status" value="1"/>
</dbReference>
<sequence length="229" mass="26531">MKKFSTSYTPERDLSIDESLMLFKGRLSWVQYIPLKRARFGVKLFVLAEAESGYIHNTIVCTGKSTIFDQKYENYGVATKSVMTLVEPFLGKGYYVIADNFYLSPELADFLIKNITDIYRTLRPNRRNLPEDFKNVTLKKGEIAAFQRGKITVMKWRDKKYVSFLSSIHTANCSETAKKVIKPAVVIDYNWKIGGVDRADQALVCYLTTQKRQKRYYVTIFRHLLDMAI</sequence>
<dbReference type="RefSeq" id="XP_024500687.1">
    <property type="nucleotide sequence ID" value="XM_024646513.1"/>
</dbReference>
<accession>A0A090MT34</accession>
<evidence type="ECO:0000313" key="4">
    <source>
        <dbReference type="WBParaSite" id="SRAE_0000060200.1"/>
    </source>
</evidence>
<dbReference type="WormBase" id="SRAE_0000060200">
    <property type="protein sequence ID" value="SRP09942"/>
    <property type="gene ID" value="WBGene00256348"/>
</dbReference>
<evidence type="ECO:0000259" key="1">
    <source>
        <dbReference type="Pfam" id="PF13843"/>
    </source>
</evidence>
<feature type="domain" description="PiggyBac transposable element-derived protein" evidence="1">
    <location>
        <begin position="2"/>
        <end position="229"/>
    </location>
</feature>
<dbReference type="OrthoDB" id="10030973at2759"/>